<dbReference type="Pfam" id="PF19241">
    <property type="entry name" value="DUF5891"/>
    <property type="match status" value="1"/>
</dbReference>
<sequence>MSERLVATISAIGEFVGALVEEFPKDKALCAYDRRLQKTGVRNKTAMKKHQQEFEEFMKKYGANLTEDSFEQIPEDTKISYASETYISIGKILREIEPENRPILFDHLKAIKALVLPQAPKEGMDQVFGSVISEAKKIGNDLLNSGKIDKSKFSGKPDKKAIAEIAPLMLQEFLESGAIDRMVSQFEGKELDMGSVLGMIKNMAGEMQ</sequence>
<gene>
    <name evidence="1" type="ORF">MarDSR_293</name>
</gene>
<dbReference type="InterPro" id="IPR045409">
    <property type="entry name" value="DUF5891"/>
</dbReference>
<name>A0AA96EMB7_9VIRU</name>
<accession>A0AA96EMB7</accession>
<dbReference type="EMBL" id="OR343189">
    <property type="protein sequence ID" value="WNL50332.1"/>
    <property type="molecule type" value="Genomic_DNA"/>
</dbReference>
<protein>
    <submittedName>
        <fullName evidence="1">Uncharacterized protein</fullName>
    </submittedName>
</protein>
<organism evidence="1">
    <name type="scientific">Marseillevirus sp</name>
    <dbReference type="NCBI Taxonomy" id="2809551"/>
    <lineage>
        <taxon>Viruses</taxon>
        <taxon>Varidnaviria</taxon>
        <taxon>Bamfordvirae</taxon>
        <taxon>Nucleocytoviricota</taxon>
        <taxon>Megaviricetes</taxon>
        <taxon>Pimascovirales</taxon>
        <taxon>Pimascovirales incertae sedis</taxon>
        <taxon>Marseilleviridae</taxon>
        <taxon>Marseillevirus</taxon>
    </lineage>
</organism>
<reference evidence="1" key="1">
    <citation type="submission" date="2023-07" db="EMBL/GenBank/DDBJ databases">
        <authorList>
            <person name="Xia Y."/>
        </authorList>
    </citation>
    <scope>NUCLEOTIDE SEQUENCE</scope>
    <source>
        <strain evidence="1">E</strain>
    </source>
</reference>
<evidence type="ECO:0000313" key="1">
    <source>
        <dbReference type="EMBL" id="WNL50332.1"/>
    </source>
</evidence>
<proteinExistence type="predicted"/>